<evidence type="ECO:0000313" key="3">
    <source>
        <dbReference type="Proteomes" id="UP001460270"/>
    </source>
</evidence>
<feature type="region of interest" description="Disordered" evidence="1">
    <location>
        <begin position="98"/>
        <end position="152"/>
    </location>
</feature>
<feature type="region of interest" description="Disordered" evidence="1">
    <location>
        <begin position="40"/>
        <end position="62"/>
    </location>
</feature>
<name>A0AAW0NR75_9GOBI</name>
<feature type="compositionally biased region" description="Basic and acidic residues" evidence="1">
    <location>
        <begin position="106"/>
        <end position="121"/>
    </location>
</feature>
<dbReference type="AlphaFoldDB" id="A0AAW0NR75"/>
<evidence type="ECO:0000313" key="2">
    <source>
        <dbReference type="EMBL" id="KAK7899292.1"/>
    </source>
</evidence>
<reference evidence="3" key="1">
    <citation type="submission" date="2024-04" db="EMBL/GenBank/DDBJ databases">
        <title>Salinicola lusitanus LLJ914,a marine bacterium isolated from the Okinawa Trough.</title>
        <authorList>
            <person name="Li J."/>
        </authorList>
    </citation>
    <scope>NUCLEOTIDE SEQUENCE [LARGE SCALE GENOMIC DNA]</scope>
</reference>
<organism evidence="2 3">
    <name type="scientific">Mugilogobius chulae</name>
    <name type="common">yellowstripe goby</name>
    <dbReference type="NCBI Taxonomy" id="88201"/>
    <lineage>
        <taxon>Eukaryota</taxon>
        <taxon>Metazoa</taxon>
        <taxon>Chordata</taxon>
        <taxon>Craniata</taxon>
        <taxon>Vertebrata</taxon>
        <taxon>Euteleostomi</taxon>
        <taxon>Actinopterygii</taxon>
        <taxon>Neopterygii</taxon>
        <taxon>Teleostei</taxon>
        <taxon>Neoteleostei</taxon>
        <taxon>Acanthomorphata</taxon>
        <taxon>Gobiaria</taxon>
        <taxon>Gobiiformes</taxon>
        <taxon>Gobioidei</taxon>
        <taxon>Gobiidae</taxon>
        <taxon>Gobionellinae</taxon>
        <taxon>Mugilogobius</taxon>
    </lineage>
</organism>
<accession>A0AAW0NR75</accession>
<sequence>MAPRKDELNEKAEGLLTAASNLTVPPFTRYITALLTLSSSPPSRYTHEPVPPPKLQPSPLKRSSAVLNGHETSNFLSILPCLLFRKITVVAHFWMKRARNGSQTNEMEREERRRRGEGEREGEGEEMTGGKLTRSQRHVEQQTRRLRTRLRT</sequence>
<dbReference type="Proteomes" id="UP001460270">
    <property type="component" value="Unassembled WGS sequence"/>
</dbReference>
<comment type="caution">
    <text evidence="2">The sequence shown here is derived from an EMBL/GenBank/DDBJ whole genome shotgun (WGS) entry which is preliminary data.</text>
</comment>
<keyword evidence="3" id="KW-1185">Reference proteome</keyword>
<gene>
    <name evidence="2" type="ORF">WMY93_020145</name>
</gene>
<protein>
    <submittedName>
        <fullName evidence="2">Uncharacterized protein</fullName>
    </submittedName>
</protein>
<proteinExistence type="predicted"/>
<evidence type="ECO:0000256" key="1">
    <source>
        <dbReference type="SAM" id="MobiDB-lite"/>
    </source>
</evidence>
<dbReference type="EMBL" id="JBBPFD010000014">
    <property type="protein sequence ID" value="KAK7899292.1"/>
    <property type="molecule type" value="Genomic_DNA"/>
</dbReference>